<dbReference type="PIRSF" id="PIRSF000097">
    <property type="entry name" value="AKR"/>
    <property type="match status" value="1"/>
</dbReference>
<dbReference type="Pfam" id="PF00248">
    <property type="entry name" value="Aldo_ket_red"/>
    <property type="match status" value="1"/>
</dbReference>
<dbReference type="PANTHER" id="PTHR11732">
    <property type="entry name" value="ALDO/KETO REDUCTASE"/>
    <property type="match status" value="1"/>
</dbReference>
<accession>A0ABW1UUU2</accession>
<dbReference type="InterPro" id="IPR018170">
    <property type="entry name" value="Aldo/ket_reductase_CS"/>
</dbReference>
<keyword evidence="3" id="KW-1185">Reference proteome</keyword>
<name>A0ABW1UUU2_9LACO</name>
<dbReference type="InterPro" id="IPR036812">
    <property type="entry name" value="NAD(P)_OxRdtase_dom_sf"/>
</dbReference>
<organism evidence="2 3">
    <name type="scientific">Companilactobacillus baiquanensis</name>
    <dbReference type="NCBI Taxonomy" id="2486005"/>
    <lineage>
        <taxon>Bacteria</taxon>
        <taxon>Bacillati</taxon>
        <taxon>Bacillota</taxon>
        <taxon>Bacilli</taxon>
        <taxon>Lactobacillales</taxon>
        <taxon>Lactobacillaceae</taxon>
        <taxon>Companilactobacillus</taxon>
    </lineage>
</organism>
<comment type="caution">
    <text evidence="2">The sequence shown here is derived from an EMBL/GenBank/DDBJ whole genome shotgun (WGS) entry which is preliminary data.</text>
</comment>
<dbReference type="SUPFAM" id="SSF51430">
    <property type="entry name" value="NAD(P)-linked oxidoreductase"/>
    <property type="match status" value="1"/>
</dbReference>
<protein>
    <submittedName>
        <fullName evidence="2">Aldo/keto reductase family protein</fullName>
    </submittedName>
</protein>
<dbReference type="RefSeq" id="WP_125593622.1">
    <property type="nucleotide sequence ID" value="NZ_JBHSSN010000013.1"/>
</dbReference>
<feature type="domain" description="NADP-dependent oxidoreductase" evidence="1">
    <location>
        <begin position="27"/>
        <end position="306"/>
    </location>
</feature>
<dbReference type="Gene3D" id="3.20.20.100">
    <property type="entry name" value="NADP-dependent oxidoreductase domain"/>
    <property type="match status" value="1"/>
</dbReference>
<sequence>MSDKITSIDPSIVPSYTLSTGEKMPAIGMGTFGSDHFSAEDISAAVAGAIDFGYRLFDCASVYGNEDLIGKVFKNVFDNKTVKREDLFIMSKVWNDQHREVGKAINKSLKDLQLTYLDAYFVHWPFPNYHAPFANAEDRNPDSKPFSVDEFMDTWHQLEDAYDKGLIKNLGMSSMTIPKLEAVLPLCRIKPTLIEIEQHPAFQQADLYQYIIDHDIQPVGFMPLGSPTRPDRDKFDEDVDDMKMPELVEIAKAHNVHPALICLKWAFQRGSIPIPFSIYPAEYQSNLTSITEDPLTDKEMETMATLDKNNRLVKGEVFLWPGADDWQALWDIDGTITKE</sequence>
<dbReference type="PRINTS" id="PR00069">
    <property type="entry name" value="ALDKETRDTASE"/>
</dbReference>
<dbReference type="PROSITE" id="PS00798">
    <property type="entry name" value="ALDOKETO_REDUCTASE_1"/>
    <property type="match status" value="1"/>
</dbReference>
<evidence type="ECO:0000313" key="2">
    <source>
        <dbReference type="EMBL" id="MFC6323228.1"/>
    </source>
</evidence>
<dbReference type="Proteomes" id="UP001596186">
    <property type="component" value="Unassembled WGS sequence"/>
</dbReference>
<evidence type="ECO:0000259" key="1">
    <source>
        <dbReference type="Pfam" id="PF00248"/>
    </source>
</evidence>
<reference evidence="3" key="1">
    <citation type="journal article" date="2019" name="Int. J. Syst. Evol. Microbiol.">
        <title>The Global Catalogue of Microorganisms (GCM) 10K type strain sequencing project: providing services to taxonomists for standard genome sequencing and annotation.</title>
        <authorList>
            <consortium name="The Broad Institute Genomics Platform"/>
            <consortium name="The Broad Institute Genome Sequencing Center for Infectious Disease"/>
            <person name="Wu L."/>
            <person name="Ma J."/>
        </authorList>
    </citation>
    <scope>NUCLEOTIDE SEQUENCE [LARGE SCALE GENOMIC DNA]</scope>
    <source>
        <strain evidence="3">CCM 8895</strain>
    </source>
</reference>
<proteinExistence type="predicted"/>
<gene>
    <name evidence="2" type="ORF">ACFP1F_05720</name>
</gene>
<dbReference type="EMBL" id="JBHSSN010000013">
    <property type="protein sequence ID" value="MFC6323228.1"/>
    <property type="molecule type" value="Genomic_DNA"/>
</dbReference>
<dbReference type="CDD" id="cd19071">
    <property type="entry name" value="AKR_AKR1-5-like"/>
    <property type="match status" value="1"/>
</dbReference>
<dbReference type="InterPro" id="IPR023210">
    <property type="entry name" value="NADP_OxRdtase_dom"/>
</dbReference>
<evidence type="ECO:0000313" key="3">
    <source>
        <dbReference type="Proteomes" id="UP001596186"/>
    </source>
</evidence>
<dbReference type="InterPro" id="IPR020471">
    <property type="entry name" value="AKR"/>
</dbReference>